<dbReference type="VEuPathDB" id="TriTrypDB:TCDM_06944"/>
<dbReference type="VEuPathDB" id="TriTrypDB:BCY84_11107"/>
<dbReference type="SUPFAM" id="SSF52980">
    <property type="entry name" value="Restriction endonuclease-like"/>
    <property type="match status" value="1"/>
</dbReference>
<dbReference type="VEuPathDB" id="TriTrypDB:TcCLB.510065.20"/>
<feature type="domain" description="SAP" evidence="4">
    <location>
        <begin position="173"/>
        <end position="207"/>
    </location>
</feature>
<dbReference type="Pfam" id="PF02732">
    <property type="entry name" value="ERCC4"/>
    <property type="match status" value="1"/>
</dbReference>
<feature type="region of interest" description="Disordered" evidence="3">
    <location>
        <begin position="202"/>
        <end position="307"/>
    </location>
</feature>
<dbReference type="VEuPathDB" id="TriTrypDB:C3747_42g25"/>
<dbReference type="VEuPathDB" id="TriTrypDB:Tc_MARK_240"/>
<feature type="compositionally biased region" description="Basic and acidic residues" evidence="3">
    <location>
        <begin position="245"/>
        <end position="255"/>
    </location>
</feature>
<dbReference type="PROSITE" id="PS50800">
    <property type="entry name" value="SAP"/>
    <property type="match status" value="1"/>
</dbReference>
<dbReference type="VEuPathDB" id="TriTrypDB:TcG_05463"/>
<dbReference type="VEuPathDB" id="TriTrypDB:C4B63_32g31"/>
<dbReference type="Gene3D" id="1.10.720.30">
    <property type="entry name" value="SAP domain"/>
    <property type="match status" value="1"/>
</dbReference>
<dbReference type="PANTHER" id="PTHR13451">
    <property type="entry name" value="CLASS II CROSSOVER JUNCTION ENDONUCLEASE MUS81"/>
    <property type="match status" value="1"/>
</dbReference>
<dbReference type="InterPro" id="IPR036361">
    <property type="entry name" value="SAP_dom_sf"/>
</dbReference>
<evidence type="ECO:0000313" key="5">
    <source>
        <dbReference type="EMBL" id="PWU93227.1"/>
    </source>
</evidence>
<proteinExistence type="inferred from homology"/>
<dbReference type="VEuPathDB" id="TriTrypDB:TcBrA4_0010010"/>
<organism evidence="5 6">
    <name type="scientific">Trypanosoma cruzi</name>
    <dbReference type="NCBI Taxonomy" id="5693"/>
    <lineage>
        <taxon>Eukaryota</taxon>
        <taxon>Discoba</taxon>
        <taxon>Euglenozoa</taxon>
        <taxon>Kinetoplastea</taxon>
        <taxon>Metakinetoplastina</taxon>
        <taxon>Trypanosomatida</taxon>
        <taxon>Trypanosomatidae</taxon>
        <taxon>Trypanosoma</taxon>
        <taxon>Schizotrypanum</taxon>
    </lineage>
</organism>
<keyword evidence="1 2" id="KW-0378">Hydrolase</keyword>
<evidence type="ECO:0000313" key="6">
    <source>
        <dbReference type="Proteomes" id="UP000246121"/>
    </source>
</evidence>
<dbReference type="AlphaFoldDB" id="A0A2V2V9P6"/>
<comment type="similarity">
    <text evidence="2">Belongs to the XPF family.</text>
</comment>
<comment type="function">
    <text evidence="2">Interacts with EME1 to form a DNA structure-specific endonuclease with substrate preference for branched DNA structures with a 5'-end at the branch nick. Typical substrates include 3'-flap structures, D-loops, replication forks and nicked Holliday junctions. May be required in mitosis for the processing of stalled or collapsed replication fork intermediates. May be required in meiosis for the repair of meiosis-specific double strand breaks subsequent to single-end invasion (SEI).</text>
</comment>
<dbReference type="GO" id="GO:0048257">
    <property type="term" value="F:3'-flap endonuclease activity"/>
    <property type="evidence" value="ECO:0007669"/>
    <property type="project" value="TreeGrafter"/>
</dbReference>
<name>A0A2V2V9P6_TRYCR</name>
<keyword evidence="2" id="KW-0255">Endonuclease</keyword>
<dbReference type="GO" id="GO:0005634">
    <property type="term" value="C:nucleus"/>
    <property type="evidence" value="ECO:0007669"/>
    <property type="project" value="UniProtKB-SubCell"/>
</dbReference>
<accession>A0A2V2V9P6</accession>
<dbReference type="GO" id="GO:0048476">
    <property type="term" value="C:Holliday junction resolvase complex"/>
    <property type="evidence" value="ECO:0007669"/>
    <property type="project" value="UniProtKB-UniRule"/>
</dbReference>
<keyword evidence="2" id="KW-0479">Metal-binding</keyword>
<dbReference type="VEuPathDB" id="TriTrypDB:TCSYLVIO_001420"/>
<keyword evidence="2" id="KW-0227">DNA damage</keyword>
<dbReference type="PANTHER" id="PTHR13451:SF0">
    <property type="entry name" value="CROSSOVER JUNCTION ENDONUCLEASE MUS81"/>
    <property type="match status" value="1"/>
</dbReference>
<dbReference type="GO" id="GO:0000727">
    <property type="term" value="P:double-strand break repair via break-induced replication"/>
    <property type="evidence" value="ECO:0007669"/>
    <property type="project" value="UniProtKB-UniRule"/>
</dbReference>
<dbReference type="InterPro" id="IPR006166">
    <property type="entry name" value="ERCC4_domain"/>
</dbReference>
<dbReference type="GO" id="GO:0031573">
    <property type="term" value="P:mitotic intra-S DNA damage checkpoint signaling"/>
    <property type="evidence" value="ECO:0007669"/>
    <property type="project" value="TreeGrafter"/>
</dbReference>
<dbReference type="GO" id="GO:0000712">
    <property type="term" value="P:resolution of meiotic recombination intermediates"/>
    <property type="evidence" value="ECO:0007669"/>
    <property type="project" value="TreeGrafter"/>
</dbReference>
<dbReference type="Pfam" id="PF02037">
    <property type="entry name" value="SAP"/>
    <property type="match status" value="1"/>
</dbReference>
<sequence length="607" mass="66608">MRHHCVTHNELLARHMERTWPGRFSEFCTAVRRYPLPVTSGAAATVLHGCSTDAVRAVGAYCCGVQQRCQAPECAGAELDLLSPPPSPLRADDHAVAMHSPFRCFKLRRLESNVSLPLPLGRGEGTDKPTGAEDGEYFLLTPPDLSHSPRREICAGCPLPPITCRDADAQLTAEKLSLRELRSRCASRGLLTTGTKNVLLTRLRQHGVSQPTGPVPWSERDGEGQAEQPVEGGECGGALPGRFMSTHEEQLEHSQRLRTPFRSPSTSRPSSPRSRDQPRIRRLVGTPQEFVAAPRQEAKREDRVGGSLAHAASEEMVSRYQWRILVDSRERIHGAHGRVIEAFTTAGVPTASCTLPCGDFMIGIDMPGDSCGGHASPPTARELDSLGATHSVPAAGECGDAPAQSLFSVVVERKTVKDLCASIATSRYYEQRRLLSVSPFRSVVWVVEGTTELLRPDERRRVLSACASLAAVPRFRVIRTRHLKDTVSWLRSLGVAHVTALANAARSGARPPQLADCATCLNVTARIKRALRARTTFARMLICVRGCSSGFATQLACKYGSFLQLWRRLRCCGREACDADMDVRRLSSTQRDVYVRLTEFLLAEEYC</sequence>
<evidence type="ECO:0000256" key="1">
    <source>
        <dbReference type="ARBA" id="ARBA00022801"/>
    </source>
</evidence>
<dbReference type="InterPro" id="IPR003034">
    <property type="entry name" value="SAP_dom"/>
</dbReference>
<evidence type="ECO:0000256" key="2">
    <source>
        <dbReference type="RuleBase" id="RU369042"/>
    </source>
</evidence>
<dbReference type="SMART" id="SM00513">
    <property type="entry name" value="SAP"/>
    <property type="match status" value="1"/>
</dbReference>
<dbReference type="EC" id="3.1.22.-" evidence="2"/>
<dbReference type="GO" id="GO:0006308">
    <property type="term" value="P:DNA catabolic process"/>
    <property type="evidence" value="ECO:0007669"/>
    <property type="project" value="UniProtKB-UniRule"/>
</dbReference>
<keyword evidence="2" id="KW-0460">Magnesium</keyword>
<keyword evidence="2" id="KW-0540">Nuclease</keyword>
<dbReference type="GO" id="GO:0008821">
    <property type="term" value="F:crossover junction DNA endonuclease activity"/>
    <property type="evidence" value="ECO:0007669"/>
    <property type="project" value="UniProtKB-UniRule"/>
</dbReference>
<dbReference type="Proteomes" id="UP000246121">
    <property type="component" value="Unassembled WGS sequence"/>
</dbReference>
<gene>
    <name evidence="5" type="ORF">C4B63_32g31</name>
</gene>
<dbReference type="SMART" id="SM00891">
    <property type="entry name" value="ERCC4"/>
    <property type="match status" value="1"/>
</dbReference>
<evidence type="ECO:0000259" key="4">
    <source>
        <dbReference type="PROSITE" id="PS50800"/>
    </source>
</evidence>
<keyword evidence="2" id="KW-0234">DNA repair</keyword>
<protein>
    <recommendedName>
        <fullName evidence="2">Crossover junction endonuclease MUS81</fullName>
        <ecNumber evidence="2">3.1.22.-</ecNumber>
    </recommendedName>
</protein>
<reference evidence="5 6" key="1">
    <citation type="journal article" date="2018" name="Microb. Genom.">
        <title>Expanding an expanded genome: long-read sequencing of Trypanosoma cruzi.</title>
        <authorList>
            <person name="Berna L."/>
            <person name="Rodriguez M."/>
            <person name="Chiribao M.L."/>
            <person name="Parodi-Talice A."/>
            <person name="Pita S."/>
            <person name="Rijo G."/>
            <person name="Alvarez-Valin F."/>
            <person name="Robello C."/>
        </authorList>
    </citation>
    <scope>NUCLEOTIDE SEQUENCE [LARGE SCALE GENOMIC DNA]</scope>
    <source>
        <strain evidence="5 6">Dm28c</strain>
    </source>
</reference>
<comment type="cofactor">
    <cofactor evidence="2">
        <name>Mg(2+)</name>
        <dbReference type="ChEBI" id="CHEBI:18420"/>
    </cofactor>
</comment>
<dbReference type="EMBL" id="PRFA01000032">
    <property type="protein sequence ID" value="PWU93227.1"/>
    <property type="molecule type" value="Genomic_DNA"/>
</dbReference>
<feature type="compositionally biased region" description="Low complexity" evidence="3">
    <location>
        <begin position="257"/>
        <end position="272"/>
    </location>
</feature>
<evidence type="ECO:0000256" key="3">
    <source>
        <dbReference type="SAM" id="MobiDB-lite"/>
    </source>
</evidence>
<keyword evidence="2" id="KW-0539">Nucleus</keyword>
<dbReference type="GO" id="GO:0046872">
    <property type="term" value="F:metal ion binding"/>
    <property type="evidence" value="ECO:0007669"/>
    <property type="project" value="UniProtKB-UniRule"/>
</dbReference>
<dbReference type="GO" id="GO:0003677">
    <property type="term" value="F:DNA binding"/>
    <property type="evidence" value="ECO:0007669"/>
    <property type="project" value="UniProtKB-UniRule"/>
</dbReference>
<comment type="caution">
    <text evidence="5">The sequence shown here is derived from an EMBL/GenBank/DDBJ whole genome shotgun (WGS) entry which is preliminary data.</text>
</comment>
<dbReference type="InterPro" id="IPR011335">
    <property type="entry name" value="Restrct_endonuc-II-like"/>
</dbReference>
<dbReference type="InterPro" id="IPR033309">
    <property type="entry name" value="Mus81"/>
</dbReference>
<comment type="subcellular location">
    <subcellularLocation>
        <location evidence="2">Nucleus</location>
    </subcellularLocation>
</comment>
<comment type="subunit">
    <text evidence="2">Interacts with EME1.</text>
</comment>
<dbReference type="Gene3D" id="3.40.50.10130">
    <property type="match status" value="1"/>
</dbReference>
<keyword evidence="2" id="KW-0233">DNA recombination</keyword>
<dbReference type="VEuPathDB" id="TriTrypDB:TcCL_NonESM11753"/>
<dbReference type="VEuPathDB" id="TriTrypDB:ECC02_004091"/>
<dbReference type="VEuPathDB" id="TriTrypDB:TcYC6_0082950"/>